<gene>
    <name evidence="1" type="ORF">ABH943_004062</name>
</gene>
<reference evidence="1 2" key="1">
    <citation type="submission" date="2024-10" db="EMBL/GenBank/DDBJ databases">
        <authorList>
            <person name="Deangelis K."/>
            <person name="Huntemann M."/>
            <person name="Clum A."/>
            <person name="Wang J."/>
            <person name="Palaniappan K."/>
            <person name="Ritter S."/>
            <person name="Chen I.-M."/>
            <person name="Stamatis D."/>
            <person name="Reddy T."/>
            <person name="O'Malley R."/>
            <person name="Daum C."/>
            <person name="Ng V."/>
            <person name="Ivanova N."/>
            <person name="Kyrpides N."/>
            <person name="Woyke T."/>
        </authorList>
    </citation>
    <scope>NUCLEOTIDE SEQUENCE [LARGE SCALE GENOMIC DNA]</scope>
    <source>
        <strain evidence="1 2">GAS97</strain>
    </source>
</reference>
<reference evidence="1 2" key="2">
    <citation type="submission" date="2024-11" db="EMBL/GenBank/DDBJ databases">
        <title>Using genomics to understand microbial adaptation to soil warming.</title>
        <authorList>
            <person name="Deangelis K.M. PhD."/>
        </authorList>
    </citation>
    <scope>NUCLEOTIDE SEQUENCE [LARGE SCALE GENOMIC DNA]</scope>
    <source>
        <strain evidence="1 2">GAS97</strain>
    </source>
</reference>
<name>A0ABW8MMY3_9BURK</name>
<keyword evidence="2" id="KW-1185">Reference proteome</keyword>
<protein>
    <submittedName>
        <fullName evidence="1">Uncharacterized protein</fullName>
    </submittedName>
</protein>
<comment type="caution">
    <text evidence="1">The sequence shown here is derived from an EMBL/GenBank/DDBJ whole genome shotgun (WGS) entry which is preliminary data.</text>
</comment>
<organism evidence="1 2">
    <name type="scientific">Caballeronia udeis</name>
    <dbReference type="NCBI Taxonomy" id="1232866"/>
    <lineage>
        <taxon>Bacteria</taxon>
        <taxon>Pseudomonadati</taxon>
        <taxon>Pseudomonadota</taxon>
        <taxon>Betaproteobacteria</taxon>
        <taxon>Burkholderiales</taxon>
        <taxon>Burkholderiaceae</taxon>
        <taxon>Caballeronia</taxon>
    </lineage>
</organism>
<evidence type="ECO:0000313" key="2">
    <source>
        <dbReference type="Proteomes" id="UP001620514"/>
    </source>
</evidence>
<accession>A0ABW8MMY3</accession>
<sequence length="60" mass="6754">MHAASPEPICPGNFDRSFWTARHYYKPCFRHNRGAVTCPYFPGVAGYDGGFLKIAHLRAP</sequence>
<proteinExistence type="predicted"/>
<dbReference type="Proteomes" id="UP001620514">
    <property type="component" value="Unassembled WGS sequence"/>
</dbReference>
<dbReference type="EMBL" id="JBIYDN010000012">
    <property type="protein sequence ID" value="MFK4444040.1"/>
    <property type="molecule type" value="Genomic_DNA"/>
</dbReference>
<evidence type="ECO:0000313" key="1">
    <source>
        <dbReference type="EMBL" id="MFK4444040.1"/>
    </source>
</evidence>